<protein>
    <submittedName>
        <fullName evidence="1">Uncharacterized protein</fullName>
    </submittedName>
</protein>
<comment type="caution">
    <text evidence="1">The sequence shown here is derived from an EMBL/GenBank/DDBJ whole genome shotgun (WGS) entry which is preliminary data.</text>
</comment>
<dbReference type="AlphaFoldDB" id="A0A4R0XA34"/>
<dbReference type="EMBL" id="MWML01000384">
    <property type="protein sequence ID" value="TCG03549.1"/>
    <property type="molecule type" value="Genomic_DNA"/>
</dbReference>
<evidence type="ECO:0000313" key="1">
    <source>
        <dbReference type="EMBL" id="TCG03549.1"/>
    </source>
</evidence>
<accession>A0A4R0XA34</accession>
<keyword evidence="2" id="KW-1185">Reference proteome</keyword>
<sequence length="96" mass="11420">MASRIRYQVNVCGGGFQHVRKCFRTWKEEPLVYRKDRRMFEHQNEVRILSGHTFDSTEHARNALRQACRPHDLYALAAEVHDDSRNLWIVMAAYEE</sequence>
<organism evidence="1 2">
    <name type="scientific">Paraburkholderia steynii</name>
    <dbReference type="NCBI Taxonomy" id="1245441"/>
    <lineage>
        <taxon>Bacteria</taxon>
        <taxon>Pseudomonadati</taxon>
        <taxon>Pseudomonadota</taxon>
        <taxon>Betaproteobacteria</taxon>
        <taxon>Burkholderiales</taxon>
        <taxon>Burkholderiaceae</taxon>
        <taxon>Paraburkholderia</taxon>
    </lineage>
</organism>
<name>A0A4R0XA34_9BURK</name>
<dbReference type="Proteomes" id="UP000294200">
    <property type="component" value="Unassembled WGS sequence"/>
</dbReference>
<proteinExistence type="predicted"/>
<evidence type="ECO:0000313" key="2">
    <source>
        <dbReference type="Proteomes" id="UP000294200"/>
    </source>
</evidence>
<reference evidence="1 2" key="1">
    <citation type="submission" date="2017-02" db="EMBL/GenBank/DDBJ databases">
        <title>Paraburkholderia sophoroidis sp. nov. and Paraburkholderia steynii sp. nov. rhizobial symbionts of the fynbos legume Hypocalyptus sophoroides.</title>
        <authorList>
            <person name="Steenkamp E.T."/>
            <person name="Beukes C.W."/>
            <person name="Van Zyl E."/>
            <person name="Avontuur J."/>
            <person name="Chan W.Y."/>
            <person name="Hassen A."/>
            <person name="Palmer M."/>
            <person name="Mthombeni L."/>
            <person name="Phalane F."/>
            <person name="Sereme K."/>
            <person name="Venter S.N."/>
        </authorList>
    </citation>
    <scope>NUCLEOTIDE SEQUENCE [LARGE SCALE GENOMIC DNA]</scope>
    <source>
        <strain evidence="1 2">HC1.1ba</strain>
    </source>
</reference>
<gene>
    <name evidence="1" type="ORF">BZM27_47670</name>
</gene>